<proteinExistence type="predicted"/>
<organism evidence="2 3">
    <name type="scientific">Caerostris extrusa</name>
    <name type="common">Bark spider</name>
    <name type="synonym">Caerostris bankana</name>
    <dbReference type="NCBI Taxonomy" id="172846"/>
    <lineage>
        <taxon>Eukaryota</taxon>
        <taxon>Metazoa</taxon>
        <taxon>Ecdysozoa</taxon>
        <taxon>Arthropoda</taxon>
        <taxon>Chelicerata</taxon>
        <taxon>Arachnida</taxon>
        <taxon>Araneae</taxon>
        <taxon>Araneomorphae</taxon>
        <taxon>Entelegynae</taxon>
        <taxon>Araneoidea</taxon>
        <taxon>Araneidae</taxon>
        <taxon>Caerostris</taxon>
    </lineage>
</organism>
<name>A0AAV4W7B5_CAEEX</name>
<gene>
    <name evidence="2" type="ORF">CEXT_249901</name>
</gene>
<dbReference type="AlphaFoldDB" id="A0AAV4W7B5"/>
<feature type="compositionally biased region" description="Basic and acidic residues" evidence="1">
    <location>
        <begin position="316"/>
        <end position="325"/>
    </location>
</feature>
<keyword evidence="3" id="KW-1185">Reference proteome</keyword>
<reference evidence="2 3" key="1">
    <citation type="submission" date="2021-06" db="EMBL/GenBank/DDBJ databases">
        <title>Caerostris extrusa draft genome.</title>
        <authorList>
            <person name="Kono N."/>
            <person name="Arakawa K."/>
        </authorList>
    </citation>
    <scope>NUCLEOTIDE SEQUENCE [LARGE SCALE GENOMIC DNA]</scope>
</reference>
<evidence type="ECO:0000313" key="3">
    <source>
        <dbReference type="Proteomes" id="UP001054945"/>
    </source>
</evidence>
<evidence type="ECO:0000313" key="2">
    <source>
        <dbReference type="EMBL" id="GIY78557.1"/>
    </source>
</evidence>
<feature type="region of interest" description="Disordered" evidence="1">
    <location>
        <begin position="307"/>
        <end position="348"/>
    </location>
</feature>
<accession>A0AAV4W7B5</accession>
<dbReference type="Proteomes" id="UP001054945">
    <property type="component" value="Unassembled WGS sequence"/>
</dbReference>
<evidence type="ECO:0000256" key="1">
    <source>
        <dbReference type="SAM" id="MobiDB-lite"/>
    </source>
</evidence>
<sequence length="387" mass="43957">MDTEMVYFTEPVENSMSNIGGHEFVFQFKLDDPSNFRRSFRSPAFQTQCPSSTTWAVYCSFFPIKTRPNRLYMYFKLERSDEEVTLANTTMEIEFWDKDDESFYYAYFSLPVYSTHNPILKEVPIPTMTVCLPRHKVKSLAEKKLLCTIYFNIDDKCVPVPYSPTTDTYKFENLTDFKLGTSSNCKTGTSGDCKTQTPEDCKTGTSGDCKTQTPEDCKTGTSGDCKNPNTEDCKLEHLATLKPKHQKTVKLEHLATVKPKHQKTLKLEHLATVKPKHQKTGKNWNIWRLKTVKLEHLATVKTKTPEDCKTGTSGDCKTKTPEDCKTGTSGDCKSKTPEDCKTGTSGDCKAKHQKTVKLEHLATVKPKHQKTVKLEHLATVNQNTRRL</sequence>
<comment type="caution">
    <text evidence="2">The sequence shown here is derived from an EMBL/GenBank/DDBJ whole genome shotgun (WGS) entry which is preliminary data.</text>
</comment>
<feature type="compositionally biased region" description="Basic and acidic residues" evidence="1">
    <location>
        <begin position="332"/>
        <end position="341"/>
    </location>
</feature>
<dbReference type="EMBL" id="BPLR01015768">
    <property type="protein sequence ID" value="GIY78557.1"/>
    <property type="molecule type" value="Genomic_DNA"/>
</dbReference>
<protein>
    <submittedName>
        <fullName evidence="2">Uncharacterized protein</fullName>
    </submittedName>
</protein>